<comment type="subunit">
    <text evidence="13">Component of the ATP synthase complex composed at least of ATP5F1A/subunit alpha, ATP5F1B/subunit beta, ATP5MC1/subunit c (homooctomer), MT-ATP6/subunit a, MT-ATP8/subunit 8, ATP5ME/subunit e, ATP5MF/subunit f, ATP5MG/subunit g, ATP5MK/subunit k, ATP5MJ/subunit j, ATP5F1C/subunit gamma, ATP5F1D/subunit delta, ATP5F1E/subunit epsilon, ATP5PF/subunit F6, ATP5PB/subunit b, ATP5PD/subunit d, ATP5PO/subunit OSCP. ATP synthase complex consists of a soluble F(1) head domain (subunits alpha(3) and beta(3)) - the catalytic core - and a membrane F(0) domain - the membrane proton channel (subunits c, a, 8, e, f, g, k and j). These two domains are linked by a central stalk (subunits gamma, delta, and epsilon) rotating inside the F1 region and a stationary peripheral stalk (subunits F6, b, d, and OSCP).</text>
</comment>
<keyword evidence="9 14" id="KW-0496">Mitochondrion</keyword>
<dbReference type="InterPro" id="IPR050635">
    <property type="entry name" value="ATPase_protein_8"/>
</dbReference>
<dbReference type="Pfam" id="PF00895">
    <property type="entry name" value="ATP-synt_8"/>
    <property type="match status" value="1"/>
</dbReference>
<evidence type="ECO:0000256" key="6">
    <source>
        <dbReference type="ARBA" id="ARBA00022781"/>
    </source>
</evidence>
<comment type="similarity">
    <text evidence="2 14">Belongs to the ATPase protein 8 family.</text>
</comment>
<dbReference type="EMBL" id="MN583176">
    <property type="protein sequence ID" value="QRV60357.1"/>
    <property type="molecule type" value="Genomic_DNA"/>
</dbReference>
<evidence type="ECO:0000256" key="15">
    <source>
        <dbReference type="SAM" id="Phobius"/>
    </source>
</evidence>
<evidence type="ECO:0000256" key="8">
    <source>
        <dbReference type="ARBA" id="ARBA00023065"/>
    </source>
</evidence>
<dbReference type="CTD" id="4509"/>
<dbReference type="InterPro" id="IPR001421">
    <property type="entry name" value="ATP8_metazoa"/>
</dbReference>
<dbReference type="GO" id="GO:0031966">
    <property type="term" value="C:mitochondrial membrane"/>
    <property type="evidence" value="ECO:0007669"/>
    <property type="project" value="UniProtKB-SubCell"/>
</dbReference>
<evidence type="ECO:0000313" key="17">
    <source>
        <dbReference type="EMBL" id="QRV60357.1"/>
    </source>
</evidence>
<keyword evidence="5 14" id="KW-0812">Transmembrane</keyword>
<dbReference type="AlphaFoldDB" id="A0A7M1LBN1"/>
<accession>A0A7M1LBN1</accession>
<evidence type="ECO:0000256" key="9">
    <source>
        <dbReference type="ARBA" id="ARBA00023128"/>
    </source>
</evidence>
<keyword evidence="3 14" id="KW-0813">Transport</keyword>
<evidence type="ECO:0000256" key="11">
    <source>
        <dbReference type="ARBA" id="ARBA00023310"/>
    </source>
</evidence>
<dbReference type="GeneID" id="63368146"/>
<dbReference type="RefSeq" id="YP_010026594.1">
    <property type="nucleotide sequence ID" value="NC_053759.1"/>
</dbReference>
<keyword evidence="10 15" id="KW-0472">Membrane</keyword>
<keyword evidence="8 14" id="KW-0406">Ion transport</keyword>
<evidence type="ECO:0000256" key="1">
    <source>
        <dbReference type="ARBA" id="ARBA00004304"/>
    </source>
</evidence>
<gene>
    <name evidence="16" type="primary">ATP8</name>
</gene>
<reference evidence="16" key="3">
    <citation type="submission" date="2020-05" db="EMBL/GenBank/DDBJ databases">
        <title>Draft genome of ten species/cytotypes of Astyanax (Characiformes, Characidae).</title>
        <authorList>
            <person name="Pasa R."/>
            <person name="Menegidio F.B."/>
            <person name="Rodrigues-Oliveira I.H."/>
            <person name="da Silva I.B."/>
            <person name="de Campos M.L.B."/>
            <person name="Rocha-Reis D.A."/>
            <person name="Heslop-Harrison J.S."/>
            <person name="Schwarzacher T."/>
            <person name="Kavalco K.F."/>
        </authorList>
    </citation>
    <scope>NUCLEOTIDE SEQUENCE</scope>
    <source>
        <tissue evidence="16">Liver and heart</tissue>
    </source>
</reference>
<comment type="function">
    <text evidence="12">Subunit 8, of the mitochondrial membrane ATP synthase complex (F(1)F(0) ATP synthase or Complex V) that produces ATP from ADP in the presence of a proton gradient across the membrane which is generated by electron transport complexes of the respiratory chain. ATP synthase complex consist of a soluble F(1) head domain - the catalytic core - and a membrane F(1) domain - the membrane proton channel. These two domains are linked by a central stalk rotating inside the F(1) region and a stationary peripheral stalk. During catalysis, ATP synthesis in the catalytic domain of F(1) is coupled via a rotary mechanism of the central stalk subunits to proton translocation. In vivo, can only synthesize ATP although its ATP hydrolase activity can be activated artificially in vitro. Part of the complex F(0) domain.</text>
</comment>
<reference evidence="17" key="1">
    <citation type="journal article" date="2019" name="Mitochondrial DNA Part B Resour">
        <title>The complete mitochondrial genome sequences of five Otophysi species (Vertebrata, Teleostei).</title>
        <authorList>
            <person name="Calegari R.M."/>
            <person name="Rodrigues P.H.M."/>
            <person name="Dos Santos R.Z."/>
            <person name="Foresti F."/>
            <person name="Utsunomia R."/>
            <person name="Porto-Foresti F."/>
        </authorList>
    </citation>
    <scope>NUCLEOTIDE SEQUENCE</scope>
</reference>
<reference evidence="17" key="2">
    <citation type="submission" date="2019-10" db="EMBL/GenBank/DDBJ databases">
        <authorList>
            <person name="Calegari R.M. Sr"/>
            <person name="Rodrigues P.H.M. Sr"/>
            <person name="Utsunomia R. Sr"/>
            <person name="Foresti F. Sr."/>
            <person name="Porto-Foresti F. Sr."/>
        </authorList>
    </citation>
    <scope>NUCLEOTIDE SEQUENCE</scope>
</reference>
<evidence type="ECO:0000256" key="2">
    <source>
        <dbReference type="ARBA" id="ARBA00008892"/>
    </source>
</evidence>
<evidence type="ECO:0000256" key="12">
    <source>
        <dbReference type="ARBA" id="ARBA00053067"/>
    </source>
</evidence>
<proteinExistence type="inferred from homology"/>
<evidence type="ECO:0000256" key="5">
    <source>
        <dbReference type="ARBA" id="ARBA00022692"/>
    </source>
</evidence>
<organism evidence="16">
    <name type="scientific">Astyanax altiparanae</name>
    <dbReference type="NCBI Taxonomy" id="142828"/>
    <lineage>
        <taxon>Eukaryota</taxon>
        <taxon>Metazoa</taxon>
        <taxon>Chordata</taxon>
        <taxon>Craniata</taxon>
        <taxon>Vertebrata</taxon>
        <taxon>Euteleostomi</taxon>
        <taxon>Actinopterygii</taxon>
        <taxon>Neopterygii</taxon>
        <taxon>Teleostei</taxon>
        <taxon>Ostariophysi</taxon>
        <taxon>Characiformes</taxon>
        <taxon>Characoidei</taxon>
        <taxon>Acestrorhamphidae</taxon>
        <taxon>Acestrorhamphinae</taxon>
        <taxon>Astyanax</taxon>
    </lineage>
</organism>
<evidence type="ECO:0000256" key="3">
    <source>
        <dbReference type="ARBA" id="ARBA00022448"/>
    </source>
</evidence>
<dbReference type="PANTHER" id="PTHR39937">
    <property type="entry name" value="ATP SYNTHASE PROTEIN 8"/>
    <property type="match status" value="1"/>
</dbReference>
<keyword evidence="6 14" id="KW-0375">Hydrogen ion transport</keyword>
<dbReference type="GO" id="GO:0015078">
    <property type="term" value="F:proton transmembrane transporter activity"/>
    <property type="evidence" value="ECO:0007669"/>
    <property type="project" value="InterPro"/>
</dbReference>
<dbReference type="GO" id="GO:0015986">
    <property type="term" value="P:proton motive force-driven ATP synthesis"/>
    <property type="evidence" value="ECO:0007669"/>
    <property type="project" value="InterPro"/>
</dbReference>
<evidence type="ECO:0000256" key="14">
    <source>
        <dbReference type="RuleBase" id="RU003661"/>
    </source>
</evidence>
<dbReference type="GO" id="GO:0045259">
    <property type="term" value="C:proton-transporting ATP synthase complex"/>
    <property type="evidence" value="ECO:0007669"/>
    <property type="project" value="UniProtKB-KW"/>
</dbReference>
<evidence type="ECO:0000256" key="7">
    <source>
        <dbReference type="ARBA" id="ARBA00022989"/>
    </source>
</evidence>
<dbReference type="PANTHER" id="PTHR39937:SF1">
    <property type="entry name" value="ATP SYNTHASE PROTEIN 8"/>
    <property type="match status" value="1"/>
</dbReference>
<name>A0A7M1LBN1_9TELE</name>
<sequence length="55" mass="6625">MPQLMLNPWLFILVSSWMVFLLVIPSKVMKHYFNNEPEEASAYKPETTAWSWVWH</sequence>
<keyword evidence="4 14" id="KW-0138">CF(0)</keyword>
<keyword evidence="11" id="KW-0066">ATP synthesis</keyword>
<feature type="transmembrane region" description="Helical" evidence="15">
    <location>
        <begin position="6"/>
        <end position="24"/>
    </location>
</feature>
<evidence type="ECO:0000256" key="10">
    <source>
        <dbReference type="ARBA" id="ARBA00023136"/>
    </source>
</evidence>
<geneLocation type="mitochondrion" evidence="16"/>
<protein>
    <recommendedName>
        <fullName evidence="14">ATP synthase complex subunit 8</fullName>
    </recommendedName>
</protein>
<evidence type="ECO:0000256" key="4">
    <source>
        <dbReference type="ARBA" id="ARBA00022547"/>
    </source>
</evidence>
<comment type="subcellular location">
    <subcellularLocation>
        <location evidence="1 14">Mitochondrion membrane</location>
        <topology evidence="1 14">Single-pass membrane protein</topology>
    </subcellularLocation>
</comment>
<evidence type="ECO:0000256" key="13">
    <source>
        <dbReference type="ARBA" id="ARBA00064647"/>
    </source>
</evidence>
<keyword evidence="7 15" id="KW-1133">Transmembrane helix</keyword>
<dbReference type="EMBL" id="MT428072">
    <property type="protein sequence ID" value="QOQ85842.1"/>
    <property type="molecule type" value="Genomic_DNA"/>
</dbReference>
<evidence type="ECO:0000313" key="16">
    <source>
        <dbReference type="EMBL" id="QOQ85842.1"/>
    </source>
</evidence>